<keyword evidence="6" id="KW-0496">Mitochondrion</keyword>
<reference evidence="8" key="3">
    <citation type="submission" date="2025-09" db="UniProtKB">
        <authorList>
            <consortium name="Ensembl"/>
        </authorList>
    </citation>
    <scope>IDENTIFICATION</scope>
</reference>
<dbReference type="GO" id="GO:0005739">
    <property type="term" value="C:mitochondrion"/>
    <property type="evidence" value="ECO:0007669"/>
    <property type="project" value="UniProtKB-SubCell"/>
</dbReference>
<dbReference type="InterPro" id="IPR011989">
    <property type="entry name" value="ARM-like"/>
</dbReference>
<dbReference type="Ensembl" id="ENSLCAT00010048248.1">
    <property type="protein sequence ID" value="ENSLCAP00010047088.1"/>
    <property type="gene ID" value="ENSLCAG00010021802.1"/>
</dbReference>
<dbReference type="GO" id="GO:0005783">
    <property type="term" value="C:endoplasmic reticulum"/>
    <property type="evidence" value="ECO:0007669"/>
    <property type="project" value="UniProtKB-SubCell"/>
</dbReference>
<reference evidence="9" key="1">
    <citation type="submission" date="2015-09" db="EMBL/GenBank/DDBJ databases">
        <authorList>
            <person name="Sai Rama Sridatta P."/>
        </authorList>
    </citation>
    <scope>NUCLEOTIDE SEQUENCE [LARGE SCALE GENOMIC DNA]</scope>
</reference>
<dbReference type="InterPro" id="IPR000225">
    <property type="entry name" value="Armadillo"/>
</dbReference>
<dbReference type="Proteomes" id="UP000314980">
    <property type="component" value="Unassembled WGS sequence"/>
</dbReference>
<dbReference type="SMART" id="SM00185">
    <property type="entry name" value="ARM"/>
    <property type="match status" value="2"/>
</dbReference>
<dbReference type="AlphaFoldDB" id="A0A4W6F999"/>
<dbReference type="Gene3D" id="1.25.10.10">
    <property type="entry name" value="Leucine-rich Repeat Variant"/>
    <property type="match status" value="2"/>
</dbReference>
<dbReference type="InterPro" id="IPR016024">
    <property type="entry name" value="ARM-type_fold"/>
</dbReference>
<gene>
    <name evidence="8" type="primary">RAP1GDS1</name>
</gene>
<dbReference type="Pfam" id="PF00514">
    <property type="entry name" value="Arm"/>
    <property type="match status" value="1"/>
</dbReference>
<dbReference type="PANTHER" id="PTHR10957">
    <property type="entry name" value="RAP1 GTPASE-GDP DISSOCIATION STIMULATOR 1"/>
    <property type="match status" value="1"/>
</dbReference>
<protein>
    <submittedName>
        <fullName evidence="8">Rap1 GTPase-GDP dissociation stimulator 1</fullName>
    </submittedName>
</protein>
<accession>A0A4W6F999</accession>
<comment type="subcellular location">
    <subcellularLocation>
        <location evidence="3">Cytoplasm</location>
        <location evidence="3">Cytosol</location>
    </subcellularLocation>
    <subcellularLocation>
        <location evidence="2">Endoplasmic reticulum</location>
    </subcellularLocation>
    <subcellularLocation>
        <location evidence="1">Mitochondrion</location>
    </subcellularLocation>
</comment>
<feature type="repeat" description="ARM" evidence="7">
    <location>
        <begin position="89"/>
        <end position="131"/>
    </location>
</feature>
<dbReference type="GeneTree" id="ENSGT00390000014293"/>
<dbReference type="GO" id="GO:0005085">
    <property type="term" value="F:guanyl-nucleotide exchange factor activity"/>
    <property type="evidence" value="ECO:0007669"/>
    <property type="project" value="InterPro"/>
</dbReference>
<dbReference type="FunFam" id="1.25.10.10:FF:000127">
    <property type="entry name" value="rap1 GTPase-GDP dissociation stimulator 1 isoform X1"/>
    <property type="match status" value="1"/>
</dbReference>
<dbReference type="SUPFAM" id="SSF48371">
    <property type="entry name" value="ARM repeat"/>
    <property type="match status" value="1"/>
</dbReference>
<evidence type="ECO:0000256" key="5">
    <source>
        <dbReference type="ARBA" id="ARBA00022824"/>
    </source>
</evidence>
<dbReference type="GO" id="GO:0005829">
    <property type="term" value="C:cytosol"/>
    <property type="evidence" value="ECO:0007669"/>
    <property type="project" value="UniProtKB-SubCell"/>
</dbReference>
<evidence type="ECO:0000256" key="2">
    <source>
        <dbReference type="ARBA" id="ARBA00004240"/>
    </source>
</evidence>
<evidence type="ECO:0000313" key="9">
    <source>
        <dbReference type="Proteomes" id="UP000314980"/>
    </source>
</evidence>
<dbReference type="FunFam" id="1.25.10.10:FF:000144">
    <property type="entry name" value="rap1 GTPase-GDP dissociation stimulator 1 isoform X1"/>
    <property type="match status" value="1"/>
</dbReference>
<keyword evidence="5" id="KW-0256">Endoplasmic reticulum</keyword>
<keyword evidence="9" id="KW-1185">Reference proteome</keyword>
<evidence type="ECO:0000256" key="7">
    <source>
        <dbReference type="PROSITE-ProRule" id="PRU00259"/>
    </source>
</evidence>
<reference evidence="8" key="2">
    <citation type="submission" date="2025-08" db="UniProtKB">
        <authorList>
            <consortium name="Ensembl"/>
        </authorList>
    </citation>
    <scope>IDENTIFICATION</scope>
</reference>
<organism evidence="8 9">
    <name type="scientific">Lates calcarifer</name>
    <name type="common">Barramundi</name>
    <name type="synonym">Holocentrus calcarifer</name>
    <dbReference type="NCBI Taxonomy" id="8187"/>
    <lineage>
        <taxon>Eukaryota</taxon>
        <taxon>Metazoa</taxon>
        <taxon>Chordata</taxon>
        <taxon>Craniata</taxon>
        <taxon>Vertebrata</taxon>
        <taxon>Euteleostomi</taxon>
        <taxon>Actinopterygii</taxon>
        <taxon>Neopterygii</taxon>
        <taxon>Teleostei</taxon>
        <taxon>Neoteleostei</taxon>
        <taxon>Acanthomorphata</taxon>
        <taxon>Carangaria</taxon>
        <taxon>Carangaria incertae sedis</taxon>
        <taxon>Centropomidae</taxon>
        <taxon>Lates</taxon>
    </lineage>
</organism>
<dbReference type="PROSITE" id="PS50176">
    <property type="entry name" value="ARM_REPEAT"/>
    <property type="match status" value="1"/>
</dbReference>
<evidence type="ECO:0000256" key="1">
    <source>
        <dbReference type="ARBA" id="ARBA00004173"/>
    </source>
</evidence>
<keyword evidence="4" id="KW-0963">Cytoplasm</keyword>
<evidence type="ECO:0000256" key="3">
    <source>
        <dbReference type="ARBA" id="ARBA00004514"/>
    </source>
</evidence>
<dbReference type="InterPro" id="IPR040144">
    <property type="entry name" value="RAP1GDS1"/>
</dbReference>
<evidence type="ECO:0000256" key="6">
    <source>
        <dbReference type="ARBA" id="ARBA00023128"/>
    </source>
</evidence>
<evidence type="ECO:0000313" key="8">
    <source>
        <dbReference type="Ensembl" id="ENSLCAP00010047088.1"/>
    </source>
</evidence>
<name>A0A4W6F999_LATCA</name>
<sequence length="427" mass="47019">MDNLSEALEKLKLASTDSATDSVESCLDCLLKALANNNTEASVKIQEMGILPLLPTLLNPQSSCTPKVANIIAEVAKNEFMRSPCVEAGLIPPLIQLLNSTDQEVLLQTGRALGNICYDSHEGRSAVDLAGGAQIVAEHIKSLYQNTEPENEKLLTVFCGMLMNYSNDNDSLQAQLINMGVIPTLVKLLGIHSHNTALTEMCLIAFGNLAELESSKEQFASTNIAEELVRLFQKQTEHEKKEMIFEVLAPLAENDVIKLQLVEAGLVECLLEVVAQTVDGEREETSPSSRLHPISWFSCSWEMSPCRSCLREERAASSRGSCPGYHLITISCSWRGLWPSPTSLAMMGTASTWWTLVSCRSFWSCWIDTSKKATSLFNTQLSAPCGTWPYPVSFILSSRGLHRSTWFLVPPSLRNQGNKEPSTLVFS</sequence>
<evidence type="ECO:0000256" key="4">
    <source>
        <dbReference type="ARBA" id="ARBA00022490"/>
    </source>
</evidence>
<proteinExistence type="predicted"/>